<proteinExistence type="predicted"/>
<gene>
    <name evidence="1" type="ORF">UFOPK3785_00694</name>
</gene>
<protein>
    <submittedName>
        <fullName evidence="1">Unannotated protein</fullName>
    </submittedName>
</protein>
<reference evidence="1" key="1">
    <citation type="submission" date="2020-05" db="EMBL/GenBank/DDBJ databases">
        <authorList>
            <person name="Chiriac C."/>
            <person name="Salcher M."/>
            <person name="Ghai R."/>
            <person name="Kavagutti S V."/>
        </authorList>
    </citation>
    <scope>NUCLEOTIDE SEQUENCE</scope>
</reference>
<organism evidence="1">
    <name type="scientific">freshwater metagenome</name>
    <dbReference type="NCBI Taxonomy" id="449393"/>
    <lineage>
        <taxon>unclassified sequences</taxon>
        <taxon>metagenomes</taxon>
        <taxon>ecological metagenomes</taxon>
    </lineage>
</organism>
<name>A0A6J7JY71_9ZZZZ</name>
<sequence>MDAVRANAAWLLHEDDTPVDDVVAYIERWGLLPHARASKAIEFLTSPTWRAYISCYVEGLPLCRNWVGGDPDRFATLLSEQIVPADLVDA</sequence>
<dbReference type="AlphaFoldDB" id="A0A6J7JY71"/>
<accession>A0A6J7JY71</accession>
<evidence type="ECO:0000313" key="1">
    <source>
        <dbReference type="EMBL" id="CAB4948728.1"/>
    </source>
</evidence>
<dbReference type="EMBL" id="CAFBNJ010000027">
    <property type="protein sequence ID" value="CAB4948728.1"/>
    <property type="molecule type" value="Genomic_DNA"/>
</dbReference>